<dbReference type="VEuPathDB" id="TriTrypDB:TM35_000441770"/>
<proteinExistence type="predicted"/>
<comment type="caution">
    <text evidence="2">The sequence shown here is derived from an EMBL/GenBank/DDBJ whole genome shotgun (WGS) entry which is preliminary data.</text>
</comment>
<evidence type="ECO:0000313" key="2">
    <source>
        <dbReference type="EMBL" id="ORC84521.1"/>
    </source>
</evidence>
<name>A0A1X0NIV5_9TRYP</name>
<feature type="region of interest" description="Disordered" evidence="1">
    <location>
        <begin position="67"/>
        <end position="102"/>
    </location>
</feature>
<feature type="compositionally biased region" description="Low complexity" evidence="1">
    <location>
        <begin position="67"/>
        <end position="94"/>
    </location>
</feature>
<evidence type="ECO:0000256" key="1">
    <source>
        <dbReference type="SAM" id="MobiDB-lite"/>
    </source>
</evidence>
<feature type="region of interest" description="Disordered" evidence="1">
    <location>
        <begin position="641"/>
        <end position="674"/>
    </location>
</feature>
<organism evidence="2 3">
    <name type="scientific">Trypanosoma theileri</name>
    <dbReference type="NCBI Taxonomy" id="67003"/>
    <lineage>
        <taxon>Eukaryota</taxon>
        <taxon>Discoba</taxon>
        <taxon>Euglenozoa</taxon>
        <taxon>Kinetoplastea</taxon>
        <taxon>Metakinetoplastina</taxon>
        <taxon>Trypanosomatida</taxon>
        <taxon>Trypanosomatidae</taxon>
        <taxon>Trypanosoma</taxon>
    </lineage>
</organism>
<reference evidence="2 3" key="1">
    <citation type="submission" date="2017-03" db="EMBL/GenBank/DDBJ databases">
        <title>An alternative strategy for trypanosome survival in the mammalian bloodstream revealed through genome and transcriptome analysis of the ubiquitous bovine parasite Trypanosoma (Megatrypanum) theileri.</title>
        <authorList>
            <person name="Kelly S."/>
            <person name="Ivens A."/>
            <person name="Mott A."/>
            <person name="O'Neill E."/>
            <person name="Emms D."/>
            <person name="Macleod O."/>
            <person name="Voorheis P."/>
            <person name="Matthews J."/>
            <person name="Matthews K."/>
            <person name="Carrington M."/>
        </authorList>
    </citation>
    <scope>NUCLEOTIDE SEQUENCE [LARGE SCALE GENOMIC DNA]</scope>
    <source>
        <strain evidence="2">Edinburgh</strain>
    </source>
</reference>
<dbReference type="EMBL" id="NBCO01000044">
    <property type="protein sequence ID" value="ORC84521.1"/>
    <property type="molecule type" value="Genomic_DNA"/>
</dbReference>
<dbReference type="OrthoDB" id="247056at2759"/>
<protein>
    <submittedName>
        <fullName evidence="2">Uncharacterized protein</fullName>
    </submittedName>
</protein>
<gene>
    <name evidence="2" type="ORF">TM35_000441770</name>
</gene>
<dbReference type="AlphaFoldDB" id="A0A1X0NIV5"/>
<dbReference type="Proteomes" id="UP000192257">
    <property type="component" value="Unassembled WGS sequence"/>
</dbReference>
<sequence>VSSPGSFSVSVGASGELHGFTVQLLESSRCRLRARSITLGQATVVILRVGELDDMLERMNDVRYSSTNAANNNNNNTAGATTASTTSASGSGTSQMTPSPFSPRQHELIYRYATEENNDDTTTTTTASHMDMHTSHAKETNTLFVVVGSDDGYSETTLLRIAALVSELCLFLNIDPERGGPNAPLLRQLLLYIESRLAQYDISLLCQTIEWLLHPAIIATGFTSSNSTTLLDELAQQSYLQDADVSQVPNYIAVLFGHKLVLETTPNWNEEAAKVSSLDRLPLHDSDRYLAYFITCAFFSVPIQRNCYEVSYRERQLCTLEQQLRRFGIHRYNVNRLAAQEAIKKYTIALRQEGVGEYNRASFFEQAYKELVTLMSSQSSKNNSDETSRIVQNEYHHMDLDISSVEGKTFQIDNVCFRNSNVVGAMQLRWITATGSHMRQSVDHADDSYYIRNVCPFGYGMCLLFLPPRNVRDIPRSRWLPKVSEIQEGGDERALRQLSQDVLGSMEISFNRFQWLFSPPVEAYEIPGLMHFVAIDRRNNGGVVASFHHMRHQKPQNVQNAVSSLKRLIAMNISRSHTFLHSGYSEGLWGHFGMQFFYCISAIDGSAITTTTTASSPAVNTTSTERTMRKKPIFMFRSDVSQQTKGATTEVETPQPSLYEDSGTTETPRTGTSDSLFGSLDAERKLPSAILPHLVLRPMLISDFMSDEPVSFRVLEVYAVFVGTMSPAEVCREVEKLLRSRVLPFWGTN</sequence>
<dbReference type="GeneID" id="39989966"/>
<feature type="non-terminal residue" evidence="2">
    <location>
        <position position="1"/>
    </location>
</feature>
<dbReference type="RefSeq" id="XP_028878587.1">
    <property type="nucleotide sequence ID" value="XM_029030186.1"/>
</dbReference>
<evidence type="ECO:0000313" key="3">
    <source>
        <dbReference type="Proteomes" id="UP000192257"/>
    </source>
</evidence>
<keyword evidence="3" id="KW-1185">Reference proteome</keyword>
<accession>A0A1X0NIV5</accession>